<dbReference type="Proteomes" id="UP000008553">
    <property type="component" value="Unassembled WGS sequence"/>
</dbReference>
<evidence type="ECO:0000313" key="2">
    <source>
        <dbReference type="Proteomes" id="UP000008553"/>
    </source>
</evidence>
<sequence length="213" mass="24958">MYVIQTLDMIFLVVRDSELNVSLTNIDSIKHSIFDMCLFNIQNLSVLSKNILNIISEEKIEHILSDLITIIHINYTGNSRFIENLIKNINLALSKNIALKKMFGDFISYLSISSIQTFELFFHSKYKQKLINIIITFLNKISKTISNILEESFFQSYICTNIIRLGESFISEFNEENTVYRFLMDIGDINYMDIIISYAYKYFPKIVNDFMQD</sequence>
<evidence type="ECO:0000313" key="1">
    <source>
        <dbReference type="EMBL" id="EAA17600.1"/>
    </source>
</evidence>
<dbReference type="STRING" id="73239.Q7RD62"/>
<organism evidence="1 2">
    <name type="scientific">Plasmodium yoelii yoelii</name>
    <dbReference type="NCBI Taxonomy" id="73239"/>
    <lineage>
        <taxon>Eukaryota</taxon>
        <taxon>Sar</taxon>
        <taxon>Alveolata</taxon>
        <taxon>Apicomplexa</taxon>
        <taxon>Aconoidasida</taxon>
        <taxon>Haemosporida</taxon>
        <taxon>Plasmodiidae</taxon>
        <taxon>Plasmodium</taxon>
        <taxon>Plasmodium (Vinckeia)</taxon>
    </lineage>
</organism>
<comment type="caution">
    <text evidence="1">The sequence shown here is derived from an EMBL/GenBank/DDBJ whole genome shotgun (WGS) entry which is preliminary data.</text>
</comment>
<protein>
    <submittedName>
        <fullName evidence="1">Uncharacterized protein</fullName>
    </submittedName>
</protein>
<accession>Q7RD62</accession>
<dbReference type="EMBL" id="AABL01001781">
    <property type="protein sequence ID" value="EAA17600.1"/>
    <property type="molecule type" value="Genomic_DNA"/>
</dbReference>
<dbReference type="AlphaFoldDB" id="Q7RD62"/>
<gene>
    <name evidence="1" type="ORF">PY05563</name>
</gene>
<dbReference type="PaxDb" id="73239-Q7RD62"/>
<dbReference type="InParanoid" id="Q7RD62"/>
<proteinExistence type="predicted"/>
<reference evidence="1 2" key="1">
    <citation type="journal article" date="2002" name="Nature">
        <title>Genome sequence and comparative analysis of the model rodent malaria parasite Plasmodium yoelii yoelii.</title>
        <authorList>
            <person name="Carlton J.M."/>
            <person name="Angiuoli S.V."/>
            <person name="Suh B.B."/>
            <person name="Kooij T.W."/>
            <person name="Pertea M."/>
            <person name="Silva J.C."/>
            <person name="Ermolaeva M.D."/>
            <person name="Allen J.E."/>
            <person name="Selengut J.D."/>
            <person name="Koo H.L."/>
            <person name="Peterson J.D."/>
            <person name="Pop M."/>
            <person name="Kosack D.S."/>
            <person name="Shumway M.F."/>
            <person name="Bidwell S.L."/>
            <person name="Shallom S.J."/>
            <person name="van Aken S.E."/>
            <person name="Riedmuller S.B."/>
            <person name="Feldblyum T.V."/>
            <person name="Cho J.K."/>
            <person name="Quackenbush J."/>
            <person name="Sedegah M."/>
            <person name="Shoaibi A."/>
            <person name="Cummings L.M."/>
            <person name="Florens L."/>
            <person name="Yates J.R."/>
            <person name="Raine J.D."/>
            <person name="Sinden R.E."/>
            <person name="Harris M.A."/>
            <person name="Cunningham D.A."/>
            <person name="Preiser P.R."/>
            <person name="Bergman L.W."/>
            <person name="Vaidya A.B."/>
            <person name="van Lin L.H."/>
            <person name="Janse C.J."/>
            <person name="Waters A.P."/>
            <person name="Smith H.O."/>
            <person name="White O.R."/>
            <person name="Salzberg S.L."/>
            <person name="Venter J.C."/>
            <person name="Fraser C.M."/>
            <person name="Hoffman S.L."/>
            <person name="Gardner M.J."/>
            <person name="Carucci D.J."/>
        </authorList>
    </citation>
    <scope>NUCLEOTIDE SEQUENCE [LARGE SCALE GENOMIC DNA]</scope>
    <source>
        <strain evidence="1 2">17XNL</strain>
    </source>
</reference>
<keyword evidence="2" id="KW-1185">Reference proteome</keyword>
<name>Q7RD62_PLAYO</name>